<dbReference type="InterPro" id="IPR003448">
    <property type="entry name" value="Mopterin_biosynth_MoaE"/>
</dbReference>
<dbReference type="AlphaFoldDB" id="A0A0W8F9P6"/>
<dbReference type="InterPro" id="IPR036563">
    <property type="entry name" value="MoaE_sf"/>
</dbReference>
<protein>
    <submittedName>
        <fullName evidence="1">Molybdenum cofactor biosynthesis protein moae</fullName>
    </submittedName>
</protein>
<accession>A0A0W8F9P6</accession>
<comment type="caution">
    <text evidence="1">The sequence shown here is derived from an EMBL/GenBank/DDBJ whole genome shotgun (WGS) entry which is preliminary data.</text>
</comment>
<dbReference type="GO" id="GO:0006777">
    <property type="term" value="P:Mo-molybdopterin cofactor biosynthetic process"/>
    <property type="evidence" value="ECO:0007669"/>
    <property type="project" value="InterPro"/>
</dbReference>
<dbReference type="Gene3D" id="3.90.1170.40">
    <property type="entry name" value="Molybdopterin biosynthesis MoaE subunit"/>
    <property type="match status" value="1"/>
</dbReference>
<dbReference type="EMBL" id="LNQE01001433">
    <property type="protein sequence ID" value="KUG17584.1"/>
    <property type="molecule type" value="Genomic_DNA"/>
</dbReference>
<dbReference type="SUPFAM" id="SSF54690">
    <property type="entry name" value="Molybdopterin synthase subunit MoaE"/>
    <property type="match status" value="1"/>
</dbReference>
<dbReference type="PANTHER" id="PTHR23404">
    <property type="entry name" value="MOLYBDOPTERIN SYNTHASE RELATED"/>
    <property type="match status" value="1"/>
</dbReference>
<name>A0A0W8F9P6_9ZZZZ</name>
<dbReference type="CDD" id="cd00756">
    <property type="entry name" value="MoaE"/>
    <property type="match status" value="1"/>
</dbReference>
<sequence length="131" mass="14643">MFKITAEEISIEEMIQRAKREDSGATVAFLGTVRDDGIQMMEVEAFTEAAEAELEQIRLEAIERFGLTSVQIAHRTGRLAVGESIVAIVCTAAHRAEAFDGCRYIIDELKKRASIWKKEIGENVERWVGQG</sequence>
<evidence type="ECO:0000313" key="1">
    <source>
        <dbReference type="EMBL" id="KUG17584.1"/>
    </source>
</evidence>
<reference evidence="1" key="1">
    <citation type="journal article" date="2015" name="Proc. Natl. Acad. Sci. U.S.A.">
        <title>Networks of energetic and metabolic interactions define dynamics in microbial communities.</title>
        <authorList>
            <person name="Embree M."/>
            <person name="Liu J.K."/>
            <person name="Al-Bassam M.M."/>
            <person name="Zengler K."/>
        </authorList>
    </citation>
    <scope>NUCLEOTIDE SEQUENCE</scope>
</reference>
<dbReference type="Pfam" id="PF02391">
    <property type="entry name" value="MoaE"/>
    <property type="match status" value="1"/>
</dbReference>
<proteinExistence type="predicted"/>
<gene>
    <name evidence="1" type="ORF">ASZ90_012756</name>
</gene>
<organism evidence="1">
    <name type="scientific">hydrocarbon metagenome</name>
    <dbReference type="NCBI Taxonomy" id="938273"/>
    <lineage>
        <taxon>unclassified sequences</taxon>
        <taxon>metagenomes</taxon>
        <taxon>ecological metagenomes</taxon>
    </lineage>
</organism>